<dbReference type="PANTHER" id="PTHR46951:SF2">
    <property type="entry name" value="BED-TYPE DOMAIN-CONTAINING PROTEIN"/>
    <property type="match status" value="1"/>
</dbReference>
<protein>
    <recommendedName>
        <fullName evidence="6">BED-type domain-containing protein</fullName>
    </recommendedName>
</protein>
<feature type="non-terminal residue" evidence="7">
    <location>
        <position position="1"/>
    </location>
</feature>
<dbReference type="Proteomes" id="UP000324897">
    <property type="component" value="Unassembled WGS sequence"/>
</dbReference>
<organism evidence="7 8">
    <name type="scientific">Eragrostis curvula</name>
    <name type="common">weeping love grass</name>
    <dbReference type="NCBI Taxonomy" id="38414"/>
    <lineage>
        <taxon>Eukaryota</taxon>
        <taxon>Viridiplantae</taxon>
        <taxon>Streptophyta</taxon>
        <taxon>Embryophyta</taxon>
        <taxon>Tracheophyta</taxon>
        <taxon>Spermatophyta</taxon>
        <taxon>Magnoliopsida</taxon>
        <taxon>Liliopsida</taxon>
        <taxon>Poales</taxon>
        <taxon>Poaceae</taxon>
        <taxon>PACMAD clade</taxon>
        <taxon>Chloridoideae</taxon>
        <taxon>Eragrostideae</taxon>
        <taxon>Eragrostidinae</taxon>
        <taxon>Eragrostis</taxon>
    </lineage>
</organism>
<feature type="compositionally biased region" description="Gly residues" evidence="5">
    <location>
        <begin position="137"/>
        <end position="147"/>
    </location>
</feature>
<reference evidence="7 8" key="1">
    <citation type="journal article" date="2019" name="Sci. Rep.">
        <title>A high-quality genome of Eragrostis curvula grass provides insights into Poaceae evolution and supports new strategies to enhance forage quality.</title>
        <authorList>
            <person name="Carballo J."/>
            <person name="Santos B.A.C.M."/>
            <person name="Zappacosta D."/>
            <person name="Garbus I."/>
            <person name="Selva J.P."/>
            <person name="Gallo C.A."/>
            <person name="Diaz A."/>
            <person name="Albertini E."/>
            <person name="Caccamo M."/>
            <person name="Echenique V."/>
        </authorList>
    </citation>
    <scope>NUCLEOTIDE SEQUENCE [LARGE SCALE GENOMIC DNA]</scope>
    <source>
        <strain evidence="8">cv. Victoria</strain>
        <tissue evidence="7">Leaf</tissue>
    </source>
</reference>
<dbReference type="PANTHER" id="PTHR46951">
    <property type="entry name" value="BED-TYPE DOMAIN-CONTAINING PROTEIN"/>
    <property type="match status" value="1"/>
</dbReference>
<dbReference type="InterPro" id="IPR007021">
    <property type="entry name" value="DUF659"/>
</dbReference>
<evidence type="ECO:0000256" key="4">
    <source>
        <dbReference type="PROSITE-ProRule" id="PRU00027"/>
    </source>
</evidence>
<evidence type="ECO:0000256" key="3">
    <source>
        <dbReference type="ARBA" id="ARBA00022833"/>
    </source>
</evidence>
<accession>A0A5J9T6P7</accession>
<evidence type="ECO:0000256" key="2">
    <source>
        <dbReference type="ARBA" id="ARBA00022771"/>
    </source>
</evidence>
<dbReference type="InterPro" id="IPR003656">
    <property type="entry name" value="Znf_BED"/>
</dbReference>
<comment type="caution">
    <text evidence="7">The sequence shown here is derived from an EMBL/GenBank/DDBJ whole genome shotgun (WGS) entry which is preliminary data.</text>
</comment>
<feature type="region of interest" description="Disordered" evidence="5">
    <location>
        <begin position="113"/>
        <end position="166"/>
    </location>
</feature>
<dbReference type="Pfam" id="PF04937">
    <property type="entry name" value="DUF659"/>
    <property type="match status" value="1"/>
</dbReference>
<evidence type="ECO:0000313" key="8">
    <source>
        <dbReference type="Proteomes" id="UP000324897"/>
    </source>
</evidence>
<dbReference type="GO" id="GO:0003677">
    <property type="term" value="F:DNA binding"/>
    <property type="evidence" value="ECO:0007669"/>
    <property type="project" value="InterPro"/>
</dbReference>
<keyword evidence="8" id="KW-1185">Reference proteome</keyword>
<sequence>MVNETMGDREKDSVWEHGESKRAGFVCKYCKLERKGGGVTRLKQHLAGRGNNVVHCTLCPNKVRDYFRRELDRTKERSKHRAREKMRIEEVCREENVSQDEDDDDDELQAAMHTSRQHHEYETRSRAQGGQYKHGGARGSQKGGGFIGFLKRTTSKKGKGGGSSELTYQPRIDVVLPSEKSKNARRAIGKAWAKWMHIEAIAGNKADNPYFNASIKETQRSLTNCCEGVQSPTGREINGIYLDATEADIKKQFDKFKLEWKSYGVTLMCDSWTGPTKMSIINFMVYCSGGNF</sequence>
<feature type="domain" description="BED-type" evidence="6">
    <location>
        <begin position="9"/>
        <end position="66"/>
    </location>
</feature>
<keyword evidence="1" id="KW-0479">Metal-binding</keyword>
<name>A0A5J9T6P7_9POAL</name>
<keyword evidence="2 4" id="KW-0863">Zinc-finger</keyword>
<dbReference type="EMBL" id="RWGY01000045">
    <property type="protein sequence ID" value="TVU06934.1"/>
    <property type="molecule type" value="Genomic_DNA"/>
</dbReference>
<evidence type="ECO:0000256" key="5">
    <source>
        <dbReference type="SAM" id="MobiDB-lite"/>
    </source>
</evidence>
<gene>
    <name evidence="7" type="ORF">EJB05_46970</name>
</gene>
<evidence type="ECO:0000313" key="7">
    <source>
        <dbReference type="EMBL" id="TVU06934.1"/>
    </source>
</evidence>
<dbReference type="AlphaFoldDB" id="A0A5J9T6P7"/>
<dbReference type="PROSITE" id="PS50808">
    <property type="entry name" value="ZF_BED"/>
    <property type="match status" value="1"/>
</dbReference>
<evidence type="ECO:0000259" key="6">
    <source>
        <dbReference type="PROSITE" id="PS50808"/>
    </source>
</evidence>
<dbReference type="Gramene" id="TVU06934">
    <property type="protein sequence ID" value="TVU06934"/>
    <property type="gene ID" value="EJB05_46970"/>
</dbReference>
<dbReference type="OrthoDB" id="688317at2759"/>
<keyword evidence="3" id="KW-0862">Zinc</keyword>
<evidence type="ECO:0000256" key="1">
    <source>
        <dbReference type="ARBA" id="ARBA00022723"/>
    </source>
</evidence>
<dbReference type="GO" id="GO:0008270">
    <property type="term" value="F:zinc ion binding"/>
    <property type="evidence" value="ECO:0007669"/>
    <property type="project" value="UniProtKB-KW"/>
</dbReference>
<proteinExistence type="predicted"/>